<evidence type="ECO:0000256" key="2">
    <source>
        <dbReference type="ARBA" id="ARBA00022737"/>
    </source>
</evidence>
<feature type="repeat" description="RCC1" evidence="3">
    <location>
        <begin position="52"/>
        <end position="124"/>
    </location>
</feature>
<dbReference type="SUPFAM" id="SSF50985">
    <property type="entry name" value="RCC1/BLIP-II"/>
    <property type="match status" value="1"/>
</dbReference>
<dbReference type="InterPro" id="IPR009091">
    <property type="entry name" value="RCC1/BLIP-II"/>
</dbReference>
<dbReference type="Pfam" id="PF25390">
    <property type="entry name" value="WD40_RLD"/>
    <property type="match status" value="1"/>
</dbReference>
<dbReference type="InterPro" id="IPR000408">
    <property type="entry name" value="Reg_chr_condens"/>
</dbReference>
<dbReference type="Gene3D" id="2.130.10.30">
    <property type="entry name" value="Regulator of chromosome condensation 1/beta-lactamase-inhibitor protein II"/>
    <property type="match status" value="2"/>
</dbReference>
<dbReference type="PRINTS" id="PR00633">
    <property type="entry name" value="RCCNDNSATION"/>
</dbReference>
<dbReference type="AlphaFoldDB" id="A0A437AQD9"/>
<dbReference type="InterPro" id="IPR058923">
    <property type="entry name" value="RCC1-like_dom"/>
</dbReference>
<evidence type="ECO:0000256" key="1">
    <source>
        <dbReference type="ARBA" id="ARBA00022658"/>
    </source>
</evidence>
<evidence type="ECO:0000256" key="3">
    <source>
        <dbReference type="PROSITE-ProRule" id="PRU00235"/>
    </source>
</evidence>
<dbReference type="PROSITE" id="PS00626">
    <property type="entry name" value="RCC1_2"/>
    <property type="match status" value="1"/>
</dbReference>
<dbReference type="STRING" id="291195.A0A437AQD9"/>
<accession>A0A437AQD9</accession>
<protein>
    <submittedName>
        <fullName evidence="5">Alpha-tubulin suppressor</fullName>
    </submittedName>
</protein>
<comment type="caution">
    <text evidence="5">The sequence shown here is derived from an EMBL/GenBank/DDBJ whole genome shotgun (WGS) entry which is preliminary data.</text>
</comment>
<evidence type="ECO:0000313" key="5">
    <source>
        <dbReference type="EMBL" id="RVD93461.1"/>
    </source>
</evidence>
<evidence type="ECO:0000313" key="6">
    <source>
        <dbReference type="Proteomes" id="UP000282876"/>
    </source>
</evidence>
<dbReference type="PANTHER" id="PTHR45982">
    <property type="entry name" value="REGULATOR OF CHROMOSOME CONDENSATION"/>
    <property type="match status" value="1"/>
</dbReference>
<dbReference type="PROSITE" id="PS50012">
    <property type="entry name" value="RCC1_3"/>
    <property type="match status" value="3"/>
</dbReference>
<feature type="repeat" description="RCC1" evidence="3">
    <location>
        <begin position="1"/>
        <end position="52"/>
    </location>
</feature>
<dbReference type="VEuPathDB" id="MicrosporidiaDB:TUBRATIS_000020"/>
<evidence type="ECO:0000259" key="4">
    <source>
        <dbReference type="Pfam" id="PF25390"/>
    </source>
</evidence>
<dbReference type="EMBL" id="RCSS01000002">
    <property type="protein sequence ID" value="RVD93461.1"/>
    <property type="molecule type" value="Genomic_DNA"/>
</dbReference>
<sequence length="363" mass="40768">MSLFAFGSNVSFQFGSSDVINTCVPQKIAFFEDKKIITLETGYLHSFALTDQGLFSWGCNDDGQLGREGNEEDFLEVKFPKIVTGRFMDYKNIVIKNGKVQFQNKVEIKKIQAGGSFSAFLTKKGHLFITGTFRNSRGVFGLTKSTKNSFMPIPVMSRVKDIMAGKDFLLIHTNNNDLYAIGNNDFNQIRDYTMRNKESLVPKLISTKVKFFGCGASHLVFITKNLNVYARGLDNSNQTNLPFEIKELTNENACKIIGGSYTTYLLIDDLLYSLGMNKDGQLGLGKKSNFENFSYVTKEVEDIKCKMDFVLFKNKDELFTFGASNFGENGFEDDKLSPTKLNFKEVKNFAAGADFSLVEGELL</sequence>
<dbReference type="OrthoDB" id="61110at2759"/>
<proteinExistence type="predicted"/>
<dbReference type="GO" id="GO:0005737">
    <property type="term" value="C:cytoplasm"/>
    <property type="evidence" value="ECO:0007669"/>
    <property type="project" value="TreeGrafter"/>
</dbReference>
<reference evidence="5 6" key="1">
    <citation type="submission" date="2018-10" db="EMBL/GenBank/DDBJ databases">
        <title>Draft genome sequence of the microsporidian Tubulinosema ratisbonensis.</title>
        <authorList>
            <person name="Polonais V."/>
            <person name="Peyretaillade E."/>
            <person name="Niehus S."/>
            <person name="Wawrzyniak I."/>
            <person name="Franchet A."/>
            <person name="Gaspin C."/>
            <person name="Reichstadt M."/>
            <person name="Belser C."/>
            <person name="Labadie K."/>
            <person name="Delbac F."/>
            <person name="Ferrandon D."/>
        </authorList>
    </citation>
    <scope>NUCLEOTIDE SEQUENCE [LARGE SCALE GENOMIC DNA]</scope>
    <source>
        <strain evidence="5 6">Franzen</strain>
    </source>
</reference>
<dbReference type="Proteomes" id="UP000282876">
    <property type="component" value="Unassembled WGS sequence"/>
</dbReference>
<feature type="repeat" description="RCC1" evidence="3">
    <location>
        <begin position="176"/>
        <end position="225"/>
    </location>
</feature>
<gene>
    <name evidence="5" type="ORF">TUBRATIS_000020</name>
</gene>
<organism evidence="5 6">
    <name type="scientific">Tubulinosema ratisbonensis</name>
    <dbReference type="NCBI Taxonomy" id="291195"/>
    <lineage>
        <taxon>Eukaryota</taxon>
        <taxon>Fungi</taxon>
        <taxon>Fungi incertae sedis</taxon>
        <taxon>Microsporidia</taxon>
        <taxon>Tubulinosematoidea</taxon>
        <taxon>Tubulinosematidae</taxon>
        <taxon>Tubulinosema</taxon>
    </lineage>
</organism>
<keyword evidence="1" id="KW-0344">Guanine-nucleotide releasing factor</keyword>
<keyword evidence="2" id="KW-0677">Repeat</keyword>
<keyword evidence="6" id="KW-1185">Reference proteome</keyword>
<dbReference type="GO" id="GO:0005085">
    <property type="term" value="F:guanyl-nucleotide exchange factor activity"/>
    <property type="evidence" value="ECO:0007669"/>
    <property type="project" value="TreeGrafter"/>
</dbReference>
<name>A0A437AQD9_9MICR</name>
<dbReference type="PANTHER" id="PTHR45982:SF1">
    <property type="entry name" value="REGULATOR OF CHROMOSOME CONDENSATION"/>
    <property type="match status" value="1"/>
</dbReference>
<feature type="domain" description="RCC1-like" evidence="4">
    <location>
        <begin position="3"/>
        <end position="358"/>
    </location>
</feature>
<dbReference type="InterPro" id="IPR051553">
    <property type="entry name" value="Ran_GTPase-activating"/>
</dbReference>